<dbReference type="InterPro" id="IPR018511">
    <property type="entry name" value="Hemolysin-typ_Ca-bd_CS"/>
</dbReference>
<dbReference type="GO" id="GO:0090729">
    <property type="term" value="F:toxin activity"/>
    <property type="evidence" value="ECO:0007669"/>
    <property type="project" value="UniProtKB-KW"/>
</dbReference>
<accession>A0A560C323</accession>
<dbReference type="PRINTS" id="PR01488">
    <property type="entry name" value="RTXTOXINA"/>
</dbReference>
<dbReference type="EMBL" id="VITH01000011">
    <property type="protein sequence ID" value="TWA79262.1"/>
    <property type="molecule type" value="Genomic_DNA"/>
</dbReference>
<evidence type="ECO:0000256" key="4">
    <source>
        <dbReference type="ARBA" id="ARBA00022656"/>
    </source>
</evidence>
<dbReference type="GO" id="GO:0005509">
    <property type="term" value="F:calcium ion binding"/>
    <property type="evidence" value="ECO:0007669"/>
    <property type="project" value="InterPro"/>
</dbReference>
<evidence type="ECO:0000256" key="1">
    <source>
        <dbReference type="ARBA" id="ARBA00004370"/>
    </source>
</evidence>
<sequence>MAVVLGTEGSDTLQAGASGDTLMGGGGMDLLVGDLGADLLIGGAGADSLTGGAGNDTFQYANASDLSGDVIFDFASGDRLDLSALHARYIGNTLFFSGGGEAQVASITSGGNTYLYVDGNGDGMVDATAMIVGQHALVEEAPHSGIFLTRSQRLAGTDGNDRLLGGYATDTLDGGAGDDTLVGGWAPDVLQGGLGADLLIGGAGMDSLSGGLGNDTFLYTSVGDIAGDLITDFTVGDRLDLSALHATYVGNSATVANGQAQIRTYTAGNLTVLAVDANGDGWIDATLSLSNQPGLVEETTGSGIFITQSLSLTGGNGDDSLTGDVGSDYLNGEDGNDTLVGGLGNDYLNGGLGADLLIGGAGMDSLSGGNGNDTLDGGAGKDYLNGGSGDDTFRYSAATDIAGDSIADLTHGDRLDLSGLGARFIGTGNFSGTGSAEIRYVGGGYVTTVLVDSNGDGVADASLTISGDHALTEEVTGNGVLLTPNRQINGTSGDDSLTGYVGNDSIDGGDGNDTLVGGLGNDYINGGLGADLLIGGAGMDSLSGGNGDDTLDGGAGNDYLNGGSGNDTFRYSGAGDVTGDRIGDFSYGDRLDLSALNAQFIGTGSFTAGGTAQIRYTPASNYNWTTTVSVDVNGDGTADASLTLYGNITSLVEESAGSGVLIALDRSQTGTSGADSLVGNVAVDTIYGLDGDDTLDGGAGNDSLLGGNGNDSLIGGTGNDTLFGDLGDDTLIGGAGNDSLFGGNGSDSFVFGSVTDLAGDTIFDLNHTDRIDLSALGATFLGTFTNSYVASNTGHAQMWAVQFLGTTSLYVDANGDGLSDGVLTLTGGPVLAETAAGSGILVTQTRNLTGTPGNDTLTGDVANDSLSGSSGDDVLIGNAGNDTLDGGAGNDTLIGGAGNDILYGSSGDDVYLYTSAADAFGDYISDSFGSDRLDFSALGATFVGSAAFSATGNAQFRAYYSGYSFTIAFDTNGDGLTDGAMSAFLPYPSDTLVETSAGSGVLIRSSLLPAVGGLVGTIGNDTLNGTAGNDTIVGLDGNDFLLGGTGNDRLDGGSGNDTLAGGSGNDTLVGGAGTDVAVFTGISSNYSVRGAPGGAIIVTDLSGTEGSDLLSGVEILRFADGDFATPSSAIRLDVDGNGNADLIWQDGQGSLTLWSMNGSAVTEKVIGSTGSADWQPAGFADFSGDAKADVLWRSASSGIMSLWTMDGQGGVSAVNAVGDPGSTDWQIAATQDFSGDGQTDILWRSASSGIMSLWTMNGQGGVSAVTPVGDPGSTDWQVAAVQDFSGDGQADILWRSASAGNMSLWTMNGTQVSQVSVVGDPGSLDWVIAGTADLTGDGQTDILWRSASTGKMSLWEMHGTSVFKVQPVGDPGSTDWRVAKLDDFSGDGQTDILWRSQSTGALSLWTMNGTNVQSAQMVSTAPKSDWALL</sequence>
<dbReference type="RefSeq" id="WP_282186911.1">
    <property type="nucleotide sequence ID" value="NZ_VITH01000011.1"/>
</dbReference>
<organism evidence="9 10">
    <name type="scientific">Azospirillum brasilense</name>
    <dbReference type="NCBI Taxonomy" id="192"/>
    <lineage>
        <taxon>Bacteria</taxon>
        <taxon>Pseudomonadati</taxon>
        <taxon>Pseudomonadota</taxon>
        <taxon>Alphaproteobacteria</taxon>
        <taxon>Rhodospirillales</taxon>
        <taxon>Azospirillaceae</taxon>
        <taxon>Azospirillum</taxon>
    </lineage>
</organism>
<name>A0A560C323_AZOBR</name>
<evidence type="ECO:0000256" key="3">
    <source>
        <dbReference type="ARBA" id="ARBA00022525"/>
    </source>
</evidence>
<keyword evidence="7" id="KW-0843">Virulence</keyword>
<evidence type="ECO:0000256" key="2">
    <source>
        <dbReference type="ARBA" id="ARBA00004613"/>
    </source>
</evidence>
<dbReference type="InterPro" id="IPR050557">
    <property type="entry name" value="RTX_toxin/Mannuronan_C5-epim"/>
</dbReference>
<dbReference type="InterPro" id="IPR013517">
    <property type="entry name" value="FG-GAP"/>
</dbReference>
<dbReference type="Pfam" id="PF00353">
    <property type="entry name" value="HemolysinCabind"/>
    <property type="match status" value="10"/>
</dbReference>
<dbReference type="GO" id="GO:0016020">
    <property type="term" value="C:membrane"/>
    <property type="evidence" value="ECO:0007669"/>
    <property type="project" value="UniProtKB-SubCell"/>
</dbReference>
<dbReference type="Pfam" id="PF13517">
    <property type="entry name" value="FG-GAP_3"/>
    <property type="match status" value="2"/>
</dbReference>
<keyword evidence="5" id="KW-0732">Signal</keyword>
<reference evidence="9 10" key="1">
    <citation type="submission" date="2019-06" db="EMBL/GenBank/DDBJ databases">
        <title>Genomic Encyclopedia of Type Strains, Phase IV (KMG-V): Genome sequencing to study the core and pangenomes of soil and plant-associated prokaryotes.</title>
        <authorList>
            <person name="Whitman W."/>
        </authorList>
    </citation>
    <scope>NUCLEOTIDE SEQUENCE [LARGE SCALE GENOMIC DNA]</scope>
    <source>
        <strain evidence="9 10">BR 11650</strain>
    </source>
</reference>
<proteinExistence type="predicted"/>
<evidence type="ECO:0000256" key="7">
    <source>
        <dbReference type="ARBA" id="ARBA00023026"/>
    </source>
</evidence>
<dbReference type="GO" id="GO:0005576">
    <property type="term" value="C:extracellular region"/>
    <property type="evidence" value="ECO:0007669"/>
    <property type="project" value="UniProtKB-SubCell"/>
</dbReference>
<dbReference type="InterPro" id="IPR028994">
    <property type="entry name" value="Integrin_alpha_N"/>
</dbReference>
<dbReference type="PRINTS" id="PR00313">
    <property type="entry name" value="CABNDNGRPT"/>
</dbReference>
<dbReference type="Proteomes" id="UP000318529">
    <property type="component" value="Unassembled WGS sequence"/>
</dbReference>
<gene>
    <name evidence="9" type="ORF">FBZ83_111119</name>
</gene>
<evidence type="ECO:0000313" key="9">
    <source>
        <dbReference type="EMBL" id="TWA79262.1"/>
    </source>
</evidence>
<dbReference type="PROSITE" id="PS00330">
    <property type="entry name" value="HEMOLYSIN_CALCIUM"/>
    <property type="match status" value="17"/>
</dbReference>
<protein>
    <submittedName>
        <fullName evidence="9">Putative secreted protein (Type I secretion substrate)</fullName>
    </submittedName>
</protein>
<keyword evidence="8" id="KW-0472">Membrane</keyword>
<dbReference type="InterPro" id="IPR011049">
    <property type="entry name" value="Serralysin-like_metalloprot_C"/>
</dbReference>
<comment type="caution">
    <text evidence="9">The sequence shown here is derived from an EMBL/GenBank/DDBJ whole genome shotgun (WGS) entry which is preliminary data.</text>
</comment>
<comment type="subcellular location">
    <subcellularLocation>
        <location evidence="1">Membrane</location>
    </subcellularLocation>
    <subcellularLocation>
        <location evidence="2">Secreted</location>
    </subcellularLocation>
</comment>
<evidence type="ECO:0000256" key="8">
    <source>
        <dbReference type="ARBA" id="ARBA00023136"/>
    </source>
</evidence>
<keyword evidence="6" id="KW-0677">Repeat</keyword>
<dbReference type="Gene3D" id="2.150.10.10">
    <property type="entry name" value="Serralysin-like metalloprotease, C-terminal"/>
    <property type="match status" value="9"/>
</dbReference>
<dbReference type="PANTHER" id="PTHR38340:SF1">
    <property type="entry name" value="S-LAYER PROTEIN"/>
    <property type="match status" value="1"/>
</dbReference>
<keyword evidence="3" id="KW-0964">Secreted</keyword>
<evidence type="ECO:0000256" key="5">
    <source>
        <dbReference type="ARBA" id="ARBA00022729"/>
    </source>
</evidence>
<dbReference type="PANTHER" id="PTHR38340">
    <property type="entry name" value="S-LAYER PROTEIN"/>
    <property type="match status" value="1"/>
</dbReference>
<dbReference type="InterPro" id="IPR001343">
    <property type="entry name" value="Hemolysn_Ca-bd"/>
</dbReference>
<dbReference type="InterPro" id="IPR003995">
    <property type="entry name" value="RTX_toxin_determinant-A"/>
</dbReference>
<keyword evidence="4" id="KW-0800">Toxin</keyword>
<dbReference type="SUPFAM" id="SSF51120">
    <property type="entry name" value="beta-Roll"/>
    <property type="match status" value="7"/>
</dbReference>
<evidence type="ECO:0000313" key="10">
    <source>
        <dbReference type="Proteomes" id="UP000318529"/>
    </source>
</evidence>
<dbReference type="SUPFAM" id="SSF69318">
    <property type="entry name" value="Integrin alpha N-terminal domain"/>
    <property type="match status" value="1"/>
</dbReference>
<evidence type="ECO:0000256" key="6">
    <source>
        <dbReference type="ARBA" id="ARBA00022737"/>
    </source>
</evidence>